<evidence type="ECO:0000313" key="1">
    <source>
        <dbReference type="EnsemblMetazoa" id="GPAI011967-PA"/>
    </source>
</evidence>
<dbReference type="Proteomes" id="UP000092445">
    <property type="component" value="Unassembled WGS sequence"/>
</dbReference>
<keyword evidence="2" id="KW-1185">Reference proteome</keyword>
<dbReference type="EnsemblMetazoa" id="GPAI011967-RA">
    <property type="protein sequence ID" value="GPAI011967-PA"/>
    <property type="gene ID" value="GPAI011967"/>
</dbReference>
<reference evidence="2" key="1">
    <citation type="submission" date="2014-03" db="EMBL/GenBank/DDBJ databases">
        <authorList>
            <person name="Aksoy S."/>
            <person name="Warren W."/>
            <person name="Wilson R.K."/>
        </authorList>
    </citation>
    <scope>NUCLEOTIDE SEQUENCE [LARGE SCALE GENOMIC DNA]</scope>
    <source>
        <strain evidence="2">IAEA</strain>
    </source>
</reference>
<sequence length="169" mass="19255">MSKSLGYNKKLNKIININEDCSGASLRRRSLCQSETDSESSECVESRKTQGSSDSEKKKFLKACRNKKTMRTLSCSSSKDERKSIPSTSQGVMGEIELAVDGTQRMKQKVDGSRVITSRRKLASERLQALRQTTLPWRAFVFASITKAYYYNLCYYPRYASLSPNMRYI</sequence>
<proteinExistence type="predicted"/>
<name>A0A1A9ZE88_GLOPL</name>
<evidence type="ECO:0000313" key="2">
    <source>
        <dbReference type="Proteomes" id="UP000092445"/>
    </source>
</evidence>
<protein>
    <submittedName>
        <fullName evidence="1">Uncharacterized protein</fullName>
    </submittedName>
</protein>
<accession>A0A1A9ZE88</accession>
<organism evidence="1 2">
    <name type="scientific">Glossina pallidipes</name>
    <name type="common">Tsetse fly</name>
    <dbReference type="NCBI Taxonomy" id="7398"/>
    <lineage>
        <taxon>Eukaryota</taxon>
        <taxon>Metazoa</taxon>
        <taxon>Ecdysozoa</taxon>
        <taxon>Arthropoda</taxon>
        <taxon>Hexapoda</taxon>
        <taxon>Insecta</taxon>
        <taxon>Pterygota</taxon>
        <taxon>Neoptera</taxon>
        <taxon>Endopterygota</taxon>
        <taxon>Diptera</taxon>
        <taxon>Brachycera</taxon>
        <taxon>Muscomorpha</taxon>
        <taxon>Hippoboscoidea</taxon>
        <taxon>Glossinidae</taxon>
        <taxon>Glossina</taxon>
    </lineage>
</organism>
<reference evidence="1" key="2">
    <citation type="submission" date="2020-05" db="UniProtKB">
        <authorList>
            <consortium name="EnsemblMetazoa"/>
        </authorList>
    </citation>
    <scope>IDENTIFICATION</scope>
    <source>
        <strain evidence="1">IAEA</strain>
    </source>
</reference>
<dbReference type="VEuPathDB" id="VectorBase:GPAI011967"/>
<dbReference type="AlphaFoldDB" id="A0A1A9ZE88"/>